<dbReference type="EMBL" id="SIJB01000059">
    <property type="protein sequence ID" value="NBI31102.1"/>
    <property type="molecule type" value="Genomic_DNA"/>
</dbReference>
<dbReference type="AlphaFoldDB" id="A0A6N9Q8C8"/>
<organism evidence="1 2">
    <name type="scientific">Chengkuizengella marina</name>
    <dbReference type="NCBI Taxonomy" id="2507566"/>
    <lineage>
        <taxon>Bacteria</taxon>
        <taxon>Bacillati</taxon>
        <taxon>Bacillota</taxon>
        <taxon>Bacilli</taxon>
        <taxon>Bacillales</taxon>
        <taxon>Paenibacillaceae</taxon>
        <taxon>Chengkuizengella</taxon>
    </lineage>
</organism>
<dbReference type="OrthoDB" id="5880263at2"/>
<dbReference type="Gene3D" id="3.40.1580.10">
    <property type="entry name" value="SMI1/KNR4-like"/>
    <property type="match status" value="1"/>
</dbReference>
<proteinExistence type="predicted"/>
<protein>
    <submittedName>
        <fullName evidence="1">SMI1/KNR4 family protein</fullName>
    </submittedName>
</protein>
<dbReference type="SUPFAM" id="SSF160631">
    <property type="entry name" value="SMI1/KNR4-like"/>
    <property type="match status" value="1"/>
</dbReference>
<dbReference type="RefSeq" id="WP_160647921.1">
    <property type="nucleotide sequence ID" value="NZ_SIJB01000059.1"/>
</dbReference>
<keyword evidence="2" id="KW-1185">Reference proteome</keyword>
<name>A0A6N9Q8C8_9BACL</name>
<dbReference type="Proteomes" id="UP000448943">
    <property type="component" value="Unassembled WGS sequence"/>
</dbReference>
<gene>
    <name evidence="1" type="ORF">ERL59_19400</name>
</gene>
<comment type="caution">
    <text evidence="1">The sequence shown here is derived from an EMBL/GenBank/DDBJ whole genome shotgun (WGS) entry which is preliminary data.</text>
</comment>
<dbReference type="Pfam" id="PF14568">
    <property type="entry name" value="SUKH_6"/>
    <property type="match status" value="1"/>
</dbReference>
<evidence type="ECO:0000313" key="2">
    <source>
        <dbReference type="Proteomes" id="UP000448943"/>
    </source>
</evidence>
<accession>A0A6N9Q8C8</accession>
<dbReference type="InterPro" id="IPR037883">
    <property type="entry name" value="Knr4/Smi1-like_sf"/>
</dbReference>
<sequence>MSNENFEKALSIIEKNISECDFIGRRPKELIEKAENVLGLNFSNQYKKFLSTYGALCIGSQEVYGIIRDDFENSSVPDVVWVNRQNRIKFGMPDHLLEIYHTGSDEVFCFDFKKTNKQGEPPVVVYVPGLDLKYQTYERIAEDFGDFLLYLLDLEELL</sequence>
<reference evidence="1 2" key="1">
    <citation type="submission" date="2019-01" db="EMBL/GenBank/DDBJ databases">
        <title>Chengkuizengella sp. nov., isolated from deep-sea sediment of East Pacific Ocean.</title>
        <authorList>
            <person name="Yang J."/>
            <person name="Lai Q."/>
            <person name="Shao Z."/>
        </authorList>
    </citation>
    <scope>NUCLEOTIDE SEQUENCE [LARGE SCALE GENOMIC DNA]</scope>
    <source>
        <strain evidence="1 2">YPA3-1-1</strain>
    </source>
</reference>
<evidence type="ECO:0000313" key="1">
    <source>
        <dbReference type="EMBL" id="NBI31102.1"/>
    </source>
</evidence>